<dbReference type="GO" id="GO:0080008">
    <property type="term" value="C:Cul4-RING E3 ubiquitin ligase complex"/>
    <property type="evidence" value="ECO:0007669"/>
    <property type="project" value="TreeGrafter"/>
</dbReference>
<dbReference type="PANTHER" id="PTHR44472">
    <property type="entry name" value="DDB1- AND CUL4-ASSOCIATED FACTOR 4-RELATED"/>
    <property type="match status" value="1"/>
</dbReference>
<evidence type="ECO:0000256" key="2">
    <source>
        <dbReference type="ARBA" id="ARBA00022737"/>
    </source>
</evidence>
<dbReference type="STRING" id="1330018.A0A167MMV3"/>
<keyword evidence="2" id="KW-0677">Repeat</keyword>
<dbReference type="InterPro" id="IPR052254">
    <property type="entry name" value="CUL4-DDB1_E3_ligase_receptor"/>
</dbReference>
<keyword evidence="4" id="KW-1185">Reference proteome</keyword>
<dbReference type="InterPro" id="IPR015943">
    <property type="entry name" value="WD40/YVTN_repeat-like_dom_sf"/>
</dbReference>
<dbReference type="OrthoDB" id="128867at2759"/>
<proteinExistence type="predicted"/>
<organism evidence="3 4">
    <name type="scientific">Calocera viscosa (strain TUFC12733)</name>
    <dbReference type="NCBI Taxonomy" id="1330018"/>
    <lineage>
        <taxon>Eukaryota</taxon>
        <taxon>Fungi</taxon>
        <taxon>Dikarya</taxon>
        <taxon>Basidiomycota</taxon>
        <taxon>Agaricomycotina</taxon>
        <taxon>Dacrymycetes</taxon>
        <taxon>Dacrymycetales</taxon>
        <taxon>Dacrymycetaceae</taxon>
        <taxon>Calocera</taxon>
    </lineage>
</organism>
<gene>
    <name evidence="3" type="ORF">CALVIDRAFT_103146</name>
</gene>
<dbReference type="EMBL" id="KV417282">
    <property type="protein sequence ID" value="KZO96884.1"/>
    <property type="molecule type" value="Genomic_DNA"/>
</dbReference>
<evidence type="ECO:0000256" key="1">
    <source>
        <dbReference type="ARBA" id="ARBA00022574"/>
    </source>
</evidence>
<dbReference type="SUPFAM" id="SSF50978">
    <property type="entry name" value="WD40 repeat-like"/>
    <property type="match status" value="1"/>
</dbReference>
<reference evidence="3 4" key="1">
    <citation type="journal article" date="2016" name="Mol. Biol. Evol.">
        <title>Comparative Genomics of Early-Diverging Mushroom-Forming Fungi Provides Insights into the Origins of Lignocellulose Decay Capabilities.</title>
        <authorList>
            <person name="Nagy L.G."/>
            <person name="Riley R."/>
            <person name="Tritt A."/>
            <person name="Adam C."/>
            <person name="Daum C."/>
            <person name="Floudas D."/>
            <person name="Sun H."/>
            <person name="Yadav J.S."/>
            <person name="Pangilinan J."/>
            <person name="Larsson K.H."/>
            <person name="Matsuura K."/>
            <person name="Barry K."/>
            <person name="Labutti K."/>
            <person name="Kuo R."/>
            <person name="Ohm R.A."/>
            <person name="Bhattacharya S.S."/>
            <person name="Shirouzu T."/>
            <person name="Yoshinaga Y."/>
            <person name="Martin F.M."/>
            <person name="Grigoriev I.V."/>
            <person name="Hibbett D.S."/>
        </authorList>
    </citation>
    <scope>NUCLEOTIDE SEQUENCE [LARGE SCALE GENOMIC DNA]</scope>
    <source>
        <strain evidence="3 4">TUFC12733</strain>
    </source>
</reference>
<accession>A0A167MMV3</accession>
<protein>
    <recommendedName>
        <fullName evidence="5">WD40 repeat-like protein</fullName>
    </recommendedName>
</protein>
<evidence type="ECO:0000313" key="4">
    <source>
        <dbReference type="Proteomes" id="UP000076738"/>
    </source>
</evidence>
<sequence length="410" mass="45264">MAELPRPLPGFYYDHTLKRYFPVSSKRKVLALQSSTSDNEGQLKSPKRRAVDGALRLQPFRSLEGLLDRSEIERITHSYQARALCSLHLKYKDRLNLHPVSYAGEATCLAVTHDIHVAGASDGDLFTRRRSDTSASSQGPEHLGPWVLERSLHTMITSVAILNDLYFAASLGPAPRIAVTPLDRSGEGHTLSLPKAAQDVRTASFTSSGVALGCSGRLLFCSRADEIEFGLIHLSTRSDVVAVHQERNELFFGTRNGDVRLWDIRLPPSSAQQISARSTSVTHLRAIHEAQLLICLINGTVDLCDLRFLRSSRAVQQTPIMSLLGHQNSYTLGLGCCLSDDSDMLFLAGQDQCIRSWSLRTAEQQRVQSELRDNPLSSSFLHPIKAMSLSEGEGVVDLHAIDGYVSYVWG</sequence>
<dbReference type="Proteomes" id="UP000076738">
    <property type="component" value="Unassembled WGS sequence"/>
</dbReference>
<dbReference type="Gene3D" id="2.130.10.10">
    <property type="entry name" value="YVTN repeat-like/Quinoprotein amine dehydrogenase"/>
    <property type="match status" value="1"/>
</dbReference>
<dbReference type="AlphaFoldDB" id="A0A167MMV3"/>
<keyword evidence="1" id="KW-0853">WD repeat</keyword>
<evidence type="ECO:0008006" key="5">
    <source>
        <dbReference type="Google" id="ProtNLM"/>
    </source>
</evidence>
<dbReference type="PANTHER" id="PTHR44472:SF1">
    <property type="entry name" value="DDB1 AND CUL4 ASSOCIATED FACTOR 4"/>
    <property type="match status" value="1"/>
</dbReference>
<evidence type="ECO:0000313" key="3">
    <source>
        <dbReference type="EMBL" id="KZO96884.1"/>
    </source>
</evidence>
<name>A0A167MMV3_CALVF</name>
<dbReference type="InterPro" id="IPR036322">
    <property type="entry name" value="WD40_repeat_dom_sf"/>
</dbReference>